<dbReference type="NCBIfam" id="TIGR00756">
    <property type="entry name" value="PPR"/>
    <property type="match status" value="4"/>
</dbReference>
<organism evidence="3">
    <name type="scientific">Spirodela intermedia</name>
    <name type="common">Intermediate duckweed</name>
    <dbReference type="NCBI Taxonomy" id="51605"/>
    <lineage>
        <taxon>Eukaryota</taxon>
        <taxon>Viridiplantae</taxon>
        <taxon>Streptophyta</taxon>
        <taxon>Embryophyta</taxon>
        <taxon>Tracheophyta</taxon>
        <taxon>Spermatophyta</taxon>
        <taxon>Magnoliopsida</taxon>
        <taxon>Liliopsida</taxon>
        <taxon>Araceae</taxon>
        <taxon>Lemnoideae</taxon>
        <taxon>Spirodela</taxon>
    </lineage>
</organism>
<dbReference type="Pfam" id="PF01535">
    <property type="entry name" value="PPR"/>
    <property type="match status" value="6"/>
</dbReference>
<gene>
    <name evidence="3" type="ORF">SI7747_17019080</name>
</gene>
<dbReference type="FunFam" id="1.25.40.10:FF:000090">
    <property type="entry name" value="Pentatricopeptide repeat-containing protein, chloroplastic"/>
    <property type="match status" value="1"/>
</dbReference>
<keyword evidence="4" id="KW-1185">Reference proteome</keyword>
<dbReference type="EMBL" id="CACRZD030000017">
    <property type="protein sequence ID" value="CAA6672664.1"/>
    <property type="molecule type" value="Genomic_DNA"/>
</dbReference>
<dbReference type="Gene3D" id="1.25.40.10">
    <property type="entry name" value="Tetratricopeptide repeat domain"/>
    <property type="match status" value="5"/>
</dbReference>
<feature type="repeat" description="PPR" evidence="2">
    <location>
        <begin position="334"/>
        <end position="369"/>
    </location>
</feature>
<feature type="repeat" description="PPR" evidence="2">
    <location>
        <begin position="15"/>
        <end position="49"/>
    </location>
</feature>
<dbReference type="PANTHER" id="PTHR47926:SF524">
    <property type="entry name" value="(WILD MALAYSIAN BANANA) HYPOTHETICAL PROTEIN"/>
    <property type="match status" value="1"/>
</dbReference>
<keyword evidence="1" id="KW-0677">Repeat</keyword>
<evidence type="ECO:0000256" key="1">
    <source>
        <dbReference type="ARBA" id="ARBA00022737"/>
    </source>
</evidence>
<sequence length="636" mass="68083">MQIHAVVVAAGLGRHTTVSNALMNFYCKICRFSEALQIFNAMSHRDVVSWNTVLSGFPCTKDALSFAVTMARSGVIFDAVTFTTALAYTSDLDDDDDGGGGGGGSGFALQLHSQVVKAGFESDTFVGNALISAYAKAGLLEEADRVFGEMVERDLVSWNALISGEGLVVDHVSLSSALAACGHERNLRMGRQVHGMAMKSRLVKGASVSNVLMSMYAKCGSTDCARRVFQDVEERNVVSWTTMISIDAGEALALFKEMLLDGVEPNIVTFIALISAVAASGPSARSGEAIHGFCFKAGVRGSRNVCNSLVTMYAKWGSMEASRRVFDGMDSAEDAVSWNALISGYAQNGMCEEAMRAFSSMMMTSRCRPNDFTFGSVVSAVASAEETVCLTYGQRCHCLALKMGLDEGEHLTGALIDMYSKRGSVDGARRLFHQAPKKSLISWTAMISAEARHANYVGVVDLFEAMAANGVSPDQLTFLAVLTACGHGGMVDRGCQVFSSMVDDHGIEPNGEHYSAVVDMLGRAGRLEEAERLVGAIPGGAGLSAMQSLLGACRVHGDAAMAARAADALLGMGPTAESGTYWEKVAKVRKAMRDSGVRKEVGFSWVDCADKTHPRAEDVHWMSWFMGLQMRPLMDE</sequence>
<feature type="repeat" description="PPR" evidence="2">
    <location>
        <begin position="123"/>
        <end position="157"/>
    </location>
</feature>
<evidence type="ECO:0000313" key="4">
    <source>
        <dbReference type="Proteomes" id="UP001189122"/>
    </source>
</evidence>
<dbReference type="Proteomes" id="UP001189122">
    <property type="component" value="Unassembled WGS sequence"/>
</dbReference>
<dbReference type="InterPro" id="IPR011990">
    <property type="entry name" value="TPR-like_helical_dom_sf"/>
</dbReference>
<dbReference type="InterPro" id="IPR046960">
    <property type="entry name" value="PPR_At4g14850-like_plant"/>
</dbReference>
<name>A0A7I8JR97_SPIIN</name>
<proteinExistence type="predicted"/>
<accession>A0A7I8JR97</accession>
<dbReference type="Pfam" id="PF13041">
    <property type="entry name" value="PPR_2"/>
    <property type="match status" value="1"/>
</dbReference>
<dbReference type="FunFam" id="1.25.40.10:FF:000381">
    <property type="entry name" value="Pentatricopeptide repeat-containing protein"/>
    <property type="match status" value="1"/>
</dbReference>
<feature type="repeat" description="PPR" evidence="2">
    <location>
        <begin position="439"/>
        <end position="473"/>
    </location>
</feature>
<evidence type="ECO:0000256" key="2">
    <source>
        <dbReference type="PROSITE-ProRule" id="PRU00708"/>
    </source>
</evidence>
<dbReference type="GO" id="GO:0003723">
    <property type="term" value="F:RNA binding"/>
    <property type="evidence" value="ECO:0007669"/>
    <property type="project" value="InterPro"/>
</dbReference>
<dbReference type="GO" id="GO:0009451">
    <property type="term" value="P:RNA modification"/>
    <property type="evidence" value="ECO:0007669"/>
    <property type="project" value="InterPro"/>
</dbReference>
<dbReference type="AlphaFoldDB" id="A0A7I8JR97"/>
<dbReference type="PROSITE" id="PS51375">
    <property type="entry name" value="PPR"/>
    <property type="match status" value="4"/>
</dbReference>
<dbReference type="Pfam" id="PF13812">
    <property type="entry name" value="PPR_3"/>
    <property type="match status" value="2"/>
</dbReference>
<reference evidence="3 4" key="1">
    <citation type="submission" date="2019-12" db="EMBL/GenBank/DDBJ databases">
        <authorList>
            <person name="Scholz U."/>
            <person name="Mascher M."/>
            <person name="Fiebig A."/>
        </authorList>
    </citation>
    <scope>NUCLEOTIDE SEQUENCE</scope>
</reference>
<dbReference type="InterPro" id="IPR002885">
    <property type="entry name" value="PPR_rpt"/>
</dbReference>
<protein>
    <submittedName>
        <fullName evidence="3">Uncharacterized protein</fullName>
    </submittedName>
</protein>
<dbReference type="EMBL" id="LR743604">
    <property type="protein sequence ID" value="CAA2633590.1"/>
    <property type="molecule type" value="Genomic_DNA"/>
</dbReference>
<dbReference type="PANTHER" id="PTHR47926">
    <property type="entry name" value="PENTATRICOPEPTIDE REPEAT-CONTAINING PROTEIN"/>
    <property type="match status" value="1"/>
</dbReference>
<evidence type="ECO:0000313" key="3">
    <source>
        <dbReference type="EMBL" id="CAA2633590.1"/>
    </source>
</evidence>